<evidence type="ECO:0000313" key="2">
    <source>
        <dbReference type="EnsemblMetazoa" id="GPAI045163-PA"/>
    </source>
</evidence>
<feature type="transmembrane region" description="Helical" evidence="1">
    <location>
        <begin position="301"/>
        <end position="325"/>
    </location>
</feature>
<evidence type="ECO:0000313" key="3">
    <source>
        <dbReference type="Proteomes" id="UP000092445"/>
    </source>
</evidence>
<keyword evidence="1" id="KW-1133">Transmembrane helix</keyword>
<accession>A0A1B0AGR3</accession>
<name>A0A1B0AGR3_GLOPL</name>
<reference evidence="2" key="2">
    <citation type="submission" date="2020-05" db="UniProtKB">
        <authorList>
            <consortium name="EnsemblMetazoa"/>
        </authorList>
    </citation>
    <scope>IDENTIFICATION</scope>
    <source>
        <strain evidence="2">IAEA</strain>
    </source>
</reference>
<keyword evidence="1" id="KW-0812">Transmembrane</keyword>
<sequence length="383" mass="43965">MDLTSSNFNLVIRNGITDDCIKNGKMKSVSNNFFNRMRMRKMQTTFVELICLYALCVVVVVAGVVSEPSNPYPQQQTEQRQLTALSSDNKLLKRPYAKGNETIDVLLPYFRASIPMRIFECLRDFTALRCTKLFVLQKMEERKNWPHTGNLTKDFLDQFFGNEDEMGSLVSERFRQMTDKELNKHLMINLQKFFKNRNIKLRFLPGLMVKIIPSPENKLKLTLKKKSINYQRRSESARGVKKSGGLSELLSGTGLNLDTEDPDVSDELEIDGKKNQKLEKLKKLKKMKKLKKLKKKSHFKYAILQMALPVMLLPAILMGTFLPFILPTLKLATFTSMIMNNAAFVAALIYAARTQVNLQDDQQHINYNYGVNNSGVNSGLHRY</sequence>
<evidence type="ECO:0000256" key="1">
    <source>
        <dbReference type="SAM" id="Phobius"/>
    </source>
</evidence>
<reference evidence="3" key="1">
    <citation type="submission" date="2014-03" db="EMBL/GenBank/DDBJ databases">
        <authorList>
            <person name="Aksoy S."/>
            <person name="Warren W."/>
            <person name="Wilson R.K."/>
        </authorList>
    </citation>
    <scope>NUCLEOTIDE SEQUENCE [LARGE SCALE GENOMIC DNA]</scope>
    <source>
        <strain evidence="3">IAEA</strain>
    </source>
</reference>
<proteinExistence type="predicted"/>
<protein>
    <submittedName>
        <fullName evidence="2">Uncharacterized protein</fullName>
    </submittedName>
</protein>
<feature type="transmembrane region" description="Helical" evidence="1">
    <location>
        <begin position="331"/>
        <end position="352"/>
    </location>
</feature>
<dbReference type="Proteomes" id="UP000092445">
    <property type="component" value="Unassembled WGS sequence"/>
</dbReference>
<dbReference type="AlphaFoldDB" id="A0A1B0AGR3"/>
<keyword evidence="1" id="KW-0472">Membrane</keyword>
<organism evidence="2 3">
    <name type="scientific">Glossina pallidipes</name>
    <name type="common">Tsetse fly</name>
    <dbReference type="NCBI Taxonomy" id="7398"/>
    <lineage>
        <taxon>Eukaryota</taxon>
        <taxon>Metazoa</taxon>
        <taxon>Ecdysozoa</taxon>
        <taxon>Arthropoda</taxon>
        <taxon>Hexapoda</taxon>
        <taxon>Insecta</taxon>
        <taxon>Pterygota</taxon>
        <taxon>Neoptera</taxon>
        <taxon>Endopterygota</taxon>
        <taxon>Diptera</taxon>
        <taxon>Brachycera</taxon>
        <taxon>Muscomorpha</taxon>
        <taxon>Hippoboscoidea</taxon>
        <taxon>Glossinidae</taxon>
        <taxon>Glossina</taxon>
    </lineage>
</organism>
<dbReference type="VEuPathDB" id="VectorBase:GPAI045163"/>
<dbReference type="EnsemblMetazoa" id="GPAI045163-RA">
    <property type="protein sequence ID" value="GPAI045163-PA"/>
    <property type="gene ID" value="GPAI045163"/>
</dbReference>
<keyword evidence="3" id="KW-1185">Reference proteome</keyword>
<feature type="transmembrane region" description="Helical" evidence="1">
    <location>
        <begin position="46"/>
        <end position="65"/>
    </location>
</feature>